<dbReference type="InterPro" id="IPR008189">
    <property type="entry name" value="rRNA_ssu_MeTfrase_I"/>
</dbReference>
<dbReference type="GO" id="GO:0008168">
    <property type="term" value="F:methyltransferase activity"/>
    <property type="evidence" value="ECO:0007669"/>
    <property type="project" value="UniProtKB-KW"/>
</dbReference>
<comment type="caution">
    <text evidence="7">The sequence shown here is derived from an EMBL/GenBank/DDBJ whole genome shotgun (WGS) entry which is preliminary data.</text>
</comment>
<accession>A0ABW7HA78</accession>
<dbReference type="PANTHER" id="PTHR46111:SF2">
    <property type="entry name" value="SAM-DEPENDENT METHYLTRANSFERASE"/>
    <property type="match status" value="1"/>
</dbReference>
<reference evidence="7 8" key="1">
    <citation type="submission" date="2024-08" db="EMBL/GenBank/DDBJ databases">
        <authorList>
            <person name="Lu H."/>
        </authorList>
    </citation>
    <scope>NUCLEOTIDE SEQUENCE [LARGE SCALE GENOMIC DNA]</scope>
    <source>
        <strain evidence="7 8">BYS78W</strain>
    </source>
</reference>
<keyword evidence="8" id="KW-1185">Reference proteome</keyword>
<keyword evidence="2" id="KW-0698">rRNA processing</keyword>
<evidence type="ECO:0000256" key="3">
    <source>
        <dbReference type="ARBA" id="ARBA00022603"/>
    </source>
</evidence>
<evidence type="ECO:0000256" key="2">
    <source>
        <dbReference type="ARBA" id="ARBA00022552"/>
    </source>
</evidence>
<evidence type="ECO:0000313" key="7">
    <source>
        <dbReference type="EMBL" id="MFG6486803.1"/>
    </source>
</evidence>
<dbReference type="Gene3D" id="3.40.1010.10">
    <property type="entry name" value="Cobalt-precorrin-4 Transmethylase, Domain 1"/>
    <property type="match status" value="1"/>
</dbReference>
<dbReference type="InterPro" id="IPR000878">
    <property type="entry name" value="4pyrrol_Mease"/>
</dbReference>
<keyword evidence="3 7" id="KW-0489">Methyltransferase</keyword>
<evidence type="ECO:0000256" key="4">
    <source>
        <dbReference type="ARBA" id="ARBA00022679"/>
    </source>
</evidence>
<dbReference type="EMBL" id="JBIGIC010000004">
    <property type="protein sequence ID" value="MFG6486803.1"/>
    <property type="molecule type" value="Genomic_DNA"/>
</dbReference>
<dbReference type="InterPro" id="IPR014777">
    <property type="entry name" value="4pyrrole_Mease_sub1"/>
</dbReference>
<keyword evidence="1" id="KW-0963">Cytoplasm</keyword>
<gene>
    <name evidence="7" type="ORF">ACG04R_08980</name>
</gene>
<dbReference type="GO" id="GO:0032259">
    <property type="term" value="P:methylation"/>
    <property type="evidence" value="ECO:0007669"/>
    <property type="project" value="UniProtKB-KW"/>
</dbReference>
<proteinExistence type="predicted"/>
<dbReference type="RefSeq" id="WP_394408410.1">
    <property type="nucleotide sequence ID" value="NZ_JBIGIC010000004.1"/>
</dbReference>
<evidence type="ECO:0000259" key="6">
    <source>
        <dbReference type="Pfam" id="PF00590"/>
    </source>
</evidence>
<evidence type="ECO:0000256" key="5">
    <source>
        <dbReference type="ARBA" id="ARBA00022691"/>
    </source>
</evidence>
<keyword evidence="5" id="KW-0949">S-adenosyl-L-methionine</keyword>
<dbReference type="PANTHER" id="PTHR46111">
    <property type="entry name" value="RIBOSOMAL RNA SMALL SUBUNIT METHYLTRANSFERASE I"/>
    <property type="match status" value="1"/>
</dbReference>
<protein>
    <submittedName>
        <fullName evidence="7">SAM-dependent methyltransferase</fullName>
    </submittedName>
</protein>
<name>A0ABW7HA78_9BURK</name>
<dbReference type="SUPFAM" id="SSF53790">
    <property type="entry name" value="Tetrapyrrole methylase"/>
    <property type="match status" value="1"/>
</dbReference>
<sequence length="257" mass="26959">MSTTTKGRLILMPNTLDFGVDDSLDLREVLPQRVIETAARLAHWAAENAKTTRALLKRVDAVAPLAQPLQAVQIAELPRPPKGGKPSGDDSAVWRALLKPALEGQDLGLISEAGLPAVADPGARLVALAHEAGIEVVPLSGPSSLLLALAASGLNGQSFAFVGYLPVDGGGRTARIRELEALSAKAQQTQLLIETPYRNEALRQALLAALKPTTRLSISVGLTLPGGWTRTATVADWKRGGGTALPDRIPAVFSLLA</sequence>
<keyword evidence="4" id="KW-0808">Transferase</keyword>
<dbReference type="Gene3D" id="3.30.950.10">
    <property type="entry name" value="Methyltransferase, Cobalt-precorrin-4 Transmethylase, Domain 2"/>
    <property type="match status" value="1"/>
</dbReference>
<dbReference type="CDD" id="cd11649">
    <property type="entry name" value="RsmI_like"/>
    <property type="match status" value="1"/>
</dbReference>
<dbReference type="InterPro" id="IPR035996">
    <property type="entry name" value="4pyrrol_Methylase_sf"/>
</dbReference>
<evidence type="ECO:0000313" key="8">
    <source>
        <dbReference type="Proteomes" id="UP001606134"/>
    </source>
</evidence>
<evidence type="ECO:0000256" key="1">
    <source>
        <dbReference type="ARBA" id="ARBA00022490"/>
    </source>
</evidence>
<dbReference type="Pfam" id="PF00590">
    <property type="entry name" value="TP_methylase"/>
    <property type="match status" value="1"/>
</dbReference>
<dbReference type="Proteomes" id="UP001606134">
    <property type="component" value="Unassembled WGS sequence"/>
</dbReference>
<dbReference type="InterPro" id="IPR014776">
    <property type="entry name" value="4pyrrole_Mease_sub2"/>
</dbReference>
<organism evidence="7 8">
    <name type="scientific">Pelomonas candidula</name>
    <dbReference type="NCBI Taxonomy" id="3299025"/>
    <lineage>
        <taxon>Bacteria</taxon>
        <taxon>Pseudomonadati</taxon>
        <taxon>Pseudomonadota</taxon>
        <taxon>Betaproteobacteria</taxon>
        <taxon>Burkholderiales</taxon>
        <taxon>Sphaerotilaceae</taxon>
        <taxon>Roseateles</taxon>
    </lineage>
</organism>
<feature type="domain" description="Tetrapyrrole methylase" evidence="6">
    <location>
        <begin position="54"/>
        <end position="225"/>
    </location>
</feature>